<evidence type="ECO:0000313" key="2">
    <source>
        <dbReference type="EMBL" id="KAG2630493.1"/>
    </source>
</evidence>
<feature type="region of interest" description="Disordered" evidence="1">
    <location>
        <begin position="1"/>
        <end position="23"/>
    </location>
</feature>
<dbReference type="EMBL" id="CM029041">
    <property type="protein sequence ID" value="KAG2630493.1"/>
    <property type="molecule type" value="Genomic_DNA"/>
</dbReference>
<name>A0A8T0VCF8_PANVG</name>
<sequence>MQASRRRWAERSNTPMGGPFPMGSFLFAASAQGPWTPTSPHRQPHSIVIRLLGLVAAAASRRKKRQRLNLHIKTVSRCMSPQQRKEGTSAARAVHPAAAEACQDEFI</sequence>
<comment type="caution">
    <text evidence="2">The sequence shown here is derived from an EMBL/GenBank/DDBJ whole genome shotgun (WGS) entry which is preliminary data.</text>
</comment>
<reference evidence="2 3" key="1">
    <citation type="submission" date="2020-05" db="EMBL/GenBank/DDBJ databases">
        <title>WGS assembly of Panicum virgatum.</title>
        <authorList>
            <person name="Lovell J.T."/>
            <person name="Jenkins J."/>
            <person name="Shu S."/>
            <person name="Juenger T.E."/>
            <person name="Schmutz J."/>
        </authorList>
    </citation>
    <scope>NUCLEOTIDE SEQUENCE [LARGE SCALE GENOMIC DNA]</scope>
    <source>
        <strain evidence="3">cv. AP13</strain>
    </source>
</reference>
<accession>A0A8T0VCF8</accession>
<gene>
    <name evidence="2" type="ORF">PVAP13_3KG567700</name>
</gene>
<proteinExistence type="predicted"/>
<evidence type="ECO:0000313" key="3">
    <source>
        <dbReference type="Proteomes" id="UP000823388"/>
    </source>
</evidence>
<evidence type="ECO:0000256" key="1">
    <source>
        <dbReference type="SAM" id="MobiDB-lite"/>
    </source>
</evidence>
<protein>
    <submittedName>
        <fullName evidence="2">Uncharacterized protein</fullName>
    </submittedName>
</protein>
<dbReference type="AlphaFoldDB" id="A0A8T0VCF8"/>
<keyword evidence="3" id="KW-1185">Reference proteome</keyword>
<organism evidence="2 3">
    <name type="scientific">Panicum virgatum</name>
    <name type="common">Blackwell switchgrass</name>
    <dbReference type="NCBI Taxonomy" id="38727"/>
    <lineage>
        <taxon>Eukaryota</taxon>
        <taxon>Viridiplantae</taxon>
        <taxon>Streptophyta</taxon>
        <taxon>Embryophyta</taxon>
        <taxon>Tracheophyta</taxon>
        <taxon>Spermatophyta</taxon>
        <taxon>Magnoliopsida</taxon>
        <taxon>Liliopsida</taxon>
        <taxon>Poales</taxon>
        <taxon>Poaceae</taxon>
        <taxon>PACMAD clade</taxon>
        <taxon>Panicoideae</taxon>
        <taxon>Panicodae</taxon>
        <taxon>Paniceae</taxon>
        <taxon>Panicinae</taxon>
        <taxon>Panicum</taxon>
        <taxon>Panicum sect. Hiantes</taxon>
    </lineage>
</organism>
<dbReference type="Proteomes" id="UP000823388">
    <property type="component" value="Chromosome 3K"/>
</dbReference>